<accession>A0A9P1IKU5</accession>
<sequence>MADWNDDRKFEESINTDQFIKEISQDLLENQDNRNNNYASSPKQKSQPFDLNSYYNRNSERQPQQQQQQMQIQARQLQDNQKSKVDIDHLKTVVQNTAHFNKMKDSRLLSESRIAMDRRFDHESEANEHAFQKFVCVNSQIPIKGRGNSFGQMRSSDQYVSIGDEAISNLDERPSSRQSIHKPFPIRESSYGSSQSQEFANPPAAFRQVAPPIVQKSYYNKYDSTMSGTPQKQPISVSRIRSQDDKMDTYNVNAMRSALPNSWSTEPQQQTRQQFDDRSVQSPLRKNHWSFENHQSSRTSFNGRVETENVVNGVNGNAPESSYRRNDDKTLSNARPVSHGYYQVYLCGETRNDAIANRIEKTLRLTENPPKF</sequence>
<protein>
    <submittedName>
        <fullName evidence="2">Uncharacterized protein</fullName>
    </submittedName>
</protein>
<feature type="region of interest" description="Disordered" evidence="1">
    <location>
        <begin position="25"/>
        <end position="67"/>
    </location>
</feature>
<feature type="compositionally biased region" description="Polar residues" evidence="1">
    <location>
        <begin position="27"/>
        <end position="57"/>
    </location>
</feature>
<comment type="caution">
    <text evidence="2">The sequence shown here is derived from an EMBL/GenBank/DDBJ whole genome shotgun (WGS) entry which is preliminary data.</text>
</comment>
<evidence type="ECO:0000256" key="1">
    <source>
        <dbReference type="SAM" id="MobiDB-lite"/>
    </source>
</evidence>
<name>A0A9P1IKU5_9PELO</name>
<dbReference type="Proteomes" id="UP001152747">
    <property type="component" value="Unassembled WGS sequence"/>
</dbReference>
<evidence type="ECO:0000313" key="3">
    <source>
        <dbReference type="Proteomes" id="UP001152747"/>
    </source>
</evidence>
<reference evidence="2" key="1">
    <citation type="submission" date="2022-11" db="EMBL/GenBank/DDBJ databases">
        <authorList>
            <person name="Kikuchi T."/>
        </authorList>
    </citation>
    <scope>NUCLEOTIDE SEQUENCE</scope>
    <source>
        <strain evidence="2">PS1010</strain>
    </source>
</reference>
<dbReference type="AlphaFoldDB" id="A0A9P1IKU5"/>
<dbReference type="EMBL" id="CANHGI010000003">
    <property type="protein sequence ID" value="CAI5446263.1"/>
    <property type="molecule type" value="Genomic_DNA"/>
</dbReference>
<evidence type="ECO:0000313" key="2">
    <source>
        <dbReference type="EMBL" id="CAI5446263.1"/>
    </source>
</evidence>
<proteinExistence type="predicted"/>
<organism evidence="2 3">
    <name type="scientific">Caenorhabditis angaria</name>
    <dbReference type="NCBI Taxonomy" id="860376"/>
    <lineage>
        <taxon>Eukaryota</taxon>
        <taxon>Metazoa</taxon>
        <taxon>Ecdysozoa</taxon>
        <taxon>Nematoda</taxon>
        <taxon>Chromadorea</taxon>
        <taxon>Rhabditida</taxon>
        <taxon>Rhabditina</taxon>
        <taxon>Rhabditomorpha</taxon>
        <taxon>Rhabditoidea</taxon>
        <taxon>Rhabditidae</taxon>
        <taxon>Peloderinae</taxon>
        <taxon>Caenorhabditis</taxon>
    </lineage>
</organism>
<feature type="region of interest" description="Disordered" evidence="1">
    <location>
        <begin position="311"/>
        <end position="334"/>
    </location>
</feature>
<gene>
    <name evidence="2" type="ORF">CAMP_LOCUS8900</name>
</gene>
<keyword evidence="3" id="KW-1185">Reference proteome</keyword>
<feature type="region of interest" description="Disordered" evidence="1">
    <location>
        <begin position="172"/>
        <end position="198"/>
    </location>
</feature>